<dbReference type="Proteomes" id="UP000298652">
    <property type="component" value="Chromosome 6"/>
</dbReference>
<sequence>MARTTIGGVLEMLSTAVMETSDRDEEEFLKPLLELPTTANDEEEKDSITLSSDGEHGSSADEFYGVKSDEDISEGVDNDTDDGNDDSDDGEDGDSDDGEDDYSDDGEEGDSNDSGSPSKCRRVDDSSEDGGGPPTMTTPRNLLANLPEVVRTLRLKIGMDVE</sequence>
<name>A0A4U6U6Q7_SETVI</name>
<reference evidence="2" key="1">
    <citation type="submission" date="2019-03" db="EMBL/GenBank/DDBJ databases">
        <title>WGS assembly of Setaria viridis.</title>
        <authorList>
            <person name="Huang P."/>
            <person name="Jenkins J."/>
            <person name="Grimwood J."/>
            <person name="Barry K."/>
            <person name="Healey A."/>
            <person name="Mamidi S."/>
            <person name="Sreedasyam A."/>
            <person name="Shu S."/>
            <person name="Feldman M."/>
            <person name="Wu J."/>
            <person name="Yu Y."/>
            <person name="Chen C."/>
            <person name="Johnson J."/>
            <person name="Rokhsar D."/>
            <person name="Baxter I."/>
            <person name="Schmutz J."/>
            <person name="Brutnell T."/>
            <person name="Kellogg E."/>
        </authorList>
    </citation>
    <scope>NUCLEOTIDE SEQUENCE [LARGE SCALE GENOMIC DNA]</scope>
</reference>
<gene>
    <name evidence="2" type="ORF">SEVIR_6G132800v2</name>
</gene>
<feature type="region of interest" description="Disordered" evidence="1">
    <location>
        <begin position="18"/>
        <end position="143"/>
    </location>
</feature>
<protein>
    <submittedName>
        <fullName evidence="2">Uncharacterized protein</fullName>
    </submittedName>
</protein>
<feature type="compositionally biased region" description="Acidic residues" evidence="1">
    <location>
        <begin position="71"/>
        <end position="111"/>
    </location>
</feature>
<evidence type="ECO:0000256" key="1">
    <source>
        <dbReference type="SAM" id="MobiDB-lite"/>
    </source>
</evidence>
<accession>A0A4U6U6Q7</accession>
<proteinExistence type="predicted"/>
<organism evidence="2 3">
    <name type="scientific">Setaria viridis</name>
    <name type="common">Green bristlegrass</name>
    <name type="synonym">Setaria italica subsp. viridis</name>
    <dbReference type="NCBI Taxonomy" id="4556"/>
    <lineage>
        <taxon>Eukaryota</taxon>
        <taxon>Viridiplantae</taxon>
        <taxon>Streptophyta</taxon>
        <taxon>Embryophyta</taxon>
        <taxon>Tracheophyta</taxon>
        <taxon>Spermatophyta</taxon>
        <taxon>Magnoliopsida</taxon>
        <taxon>Liliopsida</taxon>
        <taxon>Poales</taxon>
        <taxon>Poaceae</taxon>
        <taxon>PACMAD clade</taxon>
        <taxon>Panicoideae</taxon>
        <taxon>Panicodae</taxon>
        <taxon>Paniceae</taxon>
        <taxon>Cenchrinae</taxon>
        <taxon>Setaria</taxon>
    </lineage>
</organism>
<dbReference type="Gramene" id="TKW09914">
    <property type="protein sequence ID" value="TKW09914"/>
    <property type="gene ID" value="SEVIR_6G132800v2"/>
</dbReference>
<evidence type="ECO:0000313" key="2">
    <source>
        <dbReference type="EMBL" id="TKW09914.1"/>
    </source>
</evidence>
<keyword evidence="3" id="KW-1185">Reference proteome</keyword>
<evidence type="ECO:0000313" key="3">
    <source>
        <dbReference type="Proteomes" id="UP000298652"/>
    </source>
</evidence>
<dbReference type="AlphaFoldDB" id="A0A4U6U6Q7"/>
<dbReference type="EMBL" id="CM016557">
    <property type="protein sequence ID" value="TKW09914.1"/>
    <property type="molecule type" value="Genomic_DNA"/>
</dbReference>